<sequence length="55" mass="6491">MINRCESVLHALIIAYSVWKRIFERMCGQMKVTVKEWRVMSDHNKQLLLNAVATK</sequence>
<name>A0ABT4EW35_9BACI</name>
<reference evidence="1 2" key="1">
    <citation type="submission" date="2022-05" db="EMBL/GenBank/DDBJ databases">
        <title>Genome Sequencing of Bee-Associated Microbes.</title>
        <authorList>
            <person name="Dunlap C."/>
        </authorList>
    </citation>
    <scope>NUCLEOTIDE SEQUENCE [LARGE SCALE GENOMIC DNA]</scope>
    <source>
        <strain evidence="1 2">NRRL BD-083</strain>
    </source>
</reference>
<organism evidence="1 2">
    <name type="scientific">Lysinibacillus xylanilyticus</name>
    <dbReference type="NCBI Taxonomy" id="582475"/>
    <lineage>
        <taxon>Bacteria</taxon>
        <taxon>Bacillati</taxon>
        <taxon>Bacillota</taxon>
        <taxon>Bacilli</taxon>
        <taxon>Bacillales</taxon>
        <taxon>Bacillaceae</taxon>
        <taxon>Lysinibacillus</taxon>
    </lineage>
</organism>
<dbReference type="RefSeq" id="WP_268639781.1">
    <property type="nucleotide sequence ID" value="NZ_JAMDLZ010000060.1"/>
</dbReference>
<gene>
    <name evidence="1" type="ORF">M5W82_23765</name>
</gene>
<accession>A0ABT4EW35</accession>
<evidence type="ECO:0000313" key="1">
    <source>
        <dbReference type="EMBL" id="MCY9549894.1"/>
    </source>
</evidence>
<protein>
    <recommendedName>
        <fullName evidence="3">Transposase</fullName>
    </recommendedName>
</protein>
<evidence type="ECO:0008006" key="3">
    <source>
        <dbReference type="Google" id="ProtNLM"/>
    </source>
</evidence>
<comment type="caution">
    <text evidence="1">The sequence shown here is derived from an EMBL/GenBank/DDBJ whole genome shotgun (WGS) entry which is preliminary data.</text>
</comment>
<dbReference type="EMBL" id="JAMDLZ010000060">
    <property type="protein sequence ID" value="MCY9549894.1"/>
    <property type="molecule type" value="Genomic_DNA"/>
</dbReference>
<keyword evidence="2" id="KW-1185">Reference proteome</keyword>
<proteinExistence type="predicted"/>
<evidence type="ECO:0000313" key="2">
    <source>
        <dbReference type="Proteomes" id="UP001527052"/>
    </source>
</evidence>
<dbReference type="Proteomes" id="UP001527052">
    <property type="component" value="Unassembled WGS sequence"/>
</dbReference>